<dbReference type="OrthoDB" id="127805at2"/>
<evidence type="ECO:0000313" key="3">
    <source>
        <dbReference type="Proteomes" id="UP000267469"/>
    </source>
</evidence>
<dbReference type="Proteomes" id="UP000267469">
    <property type="component" value="Unassembled WGS sequence"/>
</dbReference>
<evidence type="ECO:0000259" key="1">
    <source>
        <dbReference type="Pfam" id="PF08874"/>
    </source>
</evidence>
<feature type="domain" description="DUF1835" evidence="1">
    <location>
        <begin position="6"/>
        <end position="110"/>
    </location>
</feature>
<accession>A0A3N0EXV2</accession>
<keyword evidence="3" id="KW-1185">Reference proteome</keyword>
<dbReference type="InterPro" id="IPR014973">
    <property type="entry name" value="DUF1835"/>
</dbReference>
<proteinExistence type="predicted"/>
<organism evidence="2 3">
    <name type="scientific">Sinomicrobium pectinilyticum</name>
    <dbReference type="NCBI Taxonomy" id="1084421"/>
    <lineage>
        <taxon>Bacteria</taxon>
        <taxon>Pseudomonadati</taxon>
        <taxon>Bacteroidota</taxon>
        <taxon>Flavobacteriia</taxon>
        <taxon>Flavobacteriales</taxon>
        <taxon>Flavobacteriaceae</taxon>
        <taxon>Sinomicrobium</taxon>
    </lineage>
</organism>
<dbReference type="AlphaFoldDB" id="A0A3N0EXV2"/>
<dbReference type="RefSeq" id="WP_123214609.1">
    <property type="nucleotide sequence ID" value="NZ_RJTM01000014.1"/>
</dbReference>
<protein>
    <submittedName>
        <fullName evidence="2">DUF1835 domain-containing protein</fullName>
    </submittedName>
</protein>
<dbReference type="Pfam" id="PF08874">
    <property type="entry name" value="DUF1835"/>
    <property type="match status" value="1"/>
</dbReference>
<evidence type="ECO:0000313" key="2">
    <source>
        <dbReference type="EMBL" id="RNL92661.1"/>
    </source>
</evidence>
<sequence length="308" mass="36297">MTATLHITNGDGFTSHLKELKLEGEIITWREMLCEGRTITEVGSESFWKTRFEFLNKNYKVTKTNFIEATLKEYRRLCNQKTQEEIVLWFDEDLFCQINMIAVVSWLKKHRRGAQVSLVCKKQKKDKPFILTNHTDEQLIKLFDSRIQLTQDDIEYADYIWQLYCSDTPLRLETFSKFNSSQFPYLTDTIALHLHRFPTVKNGLNHLENEILAIGNSKKIASKEKFVETLIKNESDYGFGDLQYYRLIDSIKPLFKSFSPVKLSPMGKDVMNKIQNYYPFIKRDDIYLGGTKKYSFLYHEDTARLLKL</sequence>
<reference evidence="2 3" key="1">
    <citation type="submission" date="2018-10" db="EMBL/GenBank/DDBJ databases">
        <title>Sinomicrobium pectinilyticum sp. nov., a pectinase-producing bacterium isolated from alkaline and saline soil, and emended description of the genus Sinomicrobium.</title>
        <authorList>
            <person name="Cheng B."/>
            <person name="Li C."/>
            <person name="Lai Q."/>
            <person name="Du M."/>
            <person name="Shao Z."/>
            <person name="Xu P."/>
            <person name="Yang C."/>
        </authorList>
    </citation>
    <scope>NUCLEOTIDE SEQUENCE [LARGE SCALE GENOMIC DNA]</scope>
    <source>
        <strain evidence="2 3">5DNS001</strain>
    </source>
</reference>
<gene>
    <name evidence="2" type="ORF">ED312_03435</name>
</gene>
<comment type="caution">
    <text evidence="2">The sequence shown here is derived from an EMBL/GenBank/DDBJ whole genome shotgun (WGS) entry which is preliminary data.</text>
</comment>
<dbReference type="EMBL" id="RJTM01000014">
    <property type="protein sequence ID" value="RNL92661.1"/>
    <property type="molecule type" value="Genomic_DNA"/>
</dbReference>
<name>A0A3N0EXV2_SINP1</name>